<keyword evidence="10" id="KW-1185">Reference proteome</keyword>
<dbReference type="NCBIfam" id="NF000768">
    <property type="entry name" value="PRK00051.1"/>
    <property type="match status" value="1"/>
</dbReference>
<keyword evidence="7" id="KW-0862">Zinc</keyword>
<feature type="binding site" evidence="7">
    <location>
        <position position="87"/>
    </location>
    <ligand>
        <name>Mg(2+)</name>
        <dbReference type="ChEBI" id="CHEBI:18420"/>
    </ligand>
</feature>
<feature type="binding site" evidence="7">
    <location>
        <position position="84"/>
    </location>
    <ligand>
        <name>Zn(2+)</name>
        <dbReference type="ChEBI" id="CHEBI:29105"/>
        <note>ligand shared between dimeric partners</note>
    </ligand>
</feature>
<evidence type="ECO:0000259" key="8">
    <source>
        <dbReference type="Pfam" id="PF01502"/>
    </source>
</evidence>
<evidence type="ECO:0000256" key="2">
    <source>
        <dbReference type="ARBA" id="ARBA00005169"/>
    </source>
</evidence>
<comment type="cofactor">
    <cofactor evidence="7">
        <name>Mg(2+)</name>
        <dbReference type="ChEBI" id="CHEBI:18420"/>
    </cofactor>
    <text evidence="7">Binds 1 Mg(2+) ion per subunit.</text>
</comment>
<comment type="subcellular location">
    <subcellularLocation>
        <location evidence="7">Cytoplasm</location>
    </subcellularLocation>
</comment>
<comment type="function">
    <text evidence="7">Catalyzes the hydrolysis of the adenine ring of phosphoribosyl-AMP.</text>
</comment>
<keyword evidence="7" id="KW-0479">Metal-binding</keyword>
<comment type="caution">
    <text evidence="9">The sequence shown here is derived from an EMBL/GenBank/DDBJ whole genome shotgun (WGS) entry which is preliminary data.</text>
</comment>
<dbReference type="OrthoDB" id="5853at2157"/>
<dbReference type="PANTHER" id="PTHR42945:SF1">
    <property type="entry name" value="HISTIDINE BIOSYNTHESIS BIFUNCTIONAL PROTEIN HIS7"/>
    <property type="match status" value="1"/>
</dbReference>
<dbReference type="InterPro" id="IPR038019">
    <property type="entry name" value="PRib_AMP_CycHydrolase_sf"/>
</dbReference>
<feature type="binding site" evidence="7">
    <location>
        <position position="85"/>
    </location>
    <ligand>
        <name>Mg(2+)</name>
        <dbReference type="ChEBI" id="CHEBI:18420"/>
    </ligand>
</feature>
<dbReference type="GO" id="GO:0000105">
    <property type="term" value="P:L-histidine biosynthetic process"/>
    <property type="evidence" value="ECO:0007669"/>
    <property type="project" value="UniProtKB-UniRule"/>
</dbReference>
<gene>
    <name evidence="7 9" type="primary">hisI</name>
    <name evidence="9" type="ORF">GC250_01385</name>
</gene>
<comment type="similarity">
    <text evidence="7">Belongs to the PRA-CH family.</text>
</comment>
<dbReference type="GO" id="GO:0005737">
    <property type="term" value="C:cytoplasm"/>
    <property type="evidence" value="ECO:0007669"/>
    <property type="project" value="UniProtKB-SubCell"/>
</dbReference>
<dbReference type="InterPro" id="IPR026660">
    <property type="entry name" value="PRA-CH"/>
</dbReference>
<dbReference type="EMBL" id="WGGD01000005">
    <property type="protein sequence ID" value="MUN28146.1"/>
    <property type="molecule type" value="Genomic_DNA"/>
</dbReference>
<dbReference type="GO" id="GO:0004635">
    <property type="term" value="F:phosphoribosyl-AMP cyclohydrolase activity"/>
    <property type="evidence" value="ECO:0007669"/>
    <property type="project" value="UniProtKB-UniRule"/>
</dbReference>
<evidence type="ECO:0000256" key="3">
    <source>
        <dbReference type="ARBA" id="ARBA00022490"/>
    </source>
</evidence>
<dbReference type="GO" id="GO:0008270">
    <property type="term" value="F:zinc ion binding"/>
    <property type="evidence" value="ECO:0007669"/>
    <property type="project" value="UniProtKB-UniRule"/>
</dbReference>
<comment type="cofactor">
    <cofactor evidence="7">
        <name>Zn(2+)</name>
        <dbReference type="ChEBI" id="CHEBI:29105"/>
    </cofactor>
    <text evidence="7">Binds 1 zinc ion per subunit.</text>
</comment>
<evidence type="ECO:0000256" key="6">
    <source>
        <dbReference type="ARBA" id="ARBA00023102"/>
    </source>
</evidence>
<dbReference type="Gene3D" id="3.10.20.810">
    <property type="entry name" value="Phosphoribosyl-AMP cyclohydrolase"/>
    <property type="match status" value="1"/>
</dbReference>
<feature type="domain" description="Phosphoribosyl-AMP cyclohydrolase" evidence="8">
    <location>
        <begin position="36"/>
        <end position="109"/>
    </location>
</feature>
<evidence type="ECO:0000256" key="5">
    <source>
        <dbReference type="ARBA" id="ARBA00022801"/>
    </source>
</evidence>
<name>A0A6A9QGD6_SULME</name>
<evidence type="ECO:0000256" key="4">
    <source>
        <dbReference type="ARBA" id="ARBA00022605"/>
    </source>
</evidence>
<feature type="binding site" evidence="7">
    <location>
        <position position="107"/>
    </location>
    <ligand>
        <name>Zn(2+)</name>
        <dbReference type="ChEBI" id="CHEBI:29105"/>
        <note>ligand shared between dimeric partners</note>
    </ligand>
</feature>
<sequence length="118" mass="13542">MDQKEAEELVSKMNFRHDMQTIIAVLQHFQTKEILMVANMNKEAFIKTLMTGKAHFFSLSRGKLWLKGETSGNFQILEDLRIDCDNDAVVLLVNPLGPTCHTGNRSCFYRSYDDIRNG</sequence>
<keyword evidence="7" id="KW-0460">Magnesium</keyword>
<comment type="catalytic activity">
    <reaction evidence="1 7">
        <text>1-(5-phospho-beta-D-ribosyl)-5'-AMP + H2O = 1-(5-phospho-beta-D-ribosyl)-5-[(5-phospho-beta-D-ribosylamino)methylideneamino]imidazole-4-carboxamide</text>
        <dbReference type="Rhea" id="RHEA:20049"/>
        <dbReference type="ChEBI" id="CHEBI:15377"/>
        <dbReference type="ChEBI" id="CHEBI:58435"/>
        <dbReference type="ChEBI" id="CHEBI:59457"/>
        <dbReference type="EC" id="3.5.4.19"/>
    </reaction>
</comment>
<feature type="binding site" evidence="7">
    <location>
        <position position="83"/>
    </location>
    <ligand>
        <name>Mg(2+)</name>
        <dbReference type="ChEBI" id="CHEBI:18420"/>
    </ligand>
</feature>
<keyword evidence="6 7" id="KW-0368">Histidine biosynthesis</keyword>
<feature type="binding site" evidence="7">
    <location>
        <position position="100"/>
    </location>
    <ligand>
        <name>Zn(2+)</name>
        <dbReference type="ChEBI" id="CHEBI:29105"/>
        <note>ligand shared between dimeric partners</note>
    </ligand>
</feature>
<reference evidence="9 10" key="1">
    <citation type="submission" date="2019-10" db="EMBL/GenBank/DDBJ databases">
        <title>Sequencing and Assembly of Multiple Reported Metal-Biooxidizing Members of the Extremely Thermoacidophilic Archaeal Family Sulfolobaceae.</title>
        <authorList>
            <person name="Counts J.A."/>
            <person name="Kelly R.M."/>
        </authorList>
    </citation>
    <scope>NUCLEOTIDE SEQUENCE [LARGE SCALE GENOMIC DNA]</scope>
    <source>
        <strain evidence="9 10">DSM 6482</strain>
    </source>
</reference>
<organism evidence="9 10">
    <name type="scientific">Sulfuracidifex metallicus DSM 6482 = JCM 9184</name>
    <dbReference type="NCBI Taxonomy" id="523847"/>
    <lineage>
        <taxon>Archaea</taxon>
        <taxon>Thermoproteota</taxon>
        <taxon>Thermoprotei</taxon>
        <taxon>Sulfolobales</taxon>
        <taxon>Sulfolobaceae</taxon>
        <taxon>Sulfuracidifex</taxon>
    </lineage>
</organism>
<dbReference type="UniPathway" id="UPA00031">
    <property type="reaction ID" value="UER00008"/>
</dbReference>
<keyword evidence="5 7" id="KW-0378">Hydrolase</keyword>
<comment type="subunit">
    <text evidence="7">Homodimer.</text>
</comment>
<proteinExistence type="inferred from homology"/>
<dbReference type="PANTHER" id="PTHR42945">
    <property type="entry name" value="HISTIDINE BIOSYNTHESIS BIFUNCTIONAL PROTEIN"/>
    <property type="match status" value="1"/>
</dbReference>
<keyword evidence="3 7" id="KW-0963">Cytoplasm</keyword>
<protein>
    <recommendedName>
        <fullName evidence="7">Phosphoribosyl-AMP cyclohydrolase</fullName>
        <shortName evidence="7">PRA-CH</shortName>
        <ecNumber evidence="7">3.5.4.19</ecNumber>
    </recommendedName>
</protein>
<evidence type="ECO:0000256" key="1">
    <source>
        <dbReference type="ARBA" id="ARBA00000024"/>
    </source>
</evidence>
<dbReference type="HAMAP" id="MF_01021">
    <property type="entry name" value="HisI"/>
    <property type="match status" value="1"/>
</dbReference>
<accession>A0A6A9QGD6</accession>
<dbReference type="Pfam" id="PF01502">
    <property type="entry name" value="PRA-CH"/>
    <property type="match status" value="1"/>
</dbReference>
<evidence type="ECO:0000313" key="10">
    <source>
        <dbReference type="Proteomes" id="UP000470772"/>
    </source>
</evidence>
<dbReference type="EC" id="3.5.4.19" evidence="7"/>
<dbReference type="AlphaFoldDB" id="A0A6A9QGD6"/>
<keyword evidence="4 7" id="KW-0028">Amino-acid biosynthesis</keyword>
<evidence type="ECO:0000256" key="7">
    <source>
        <dbReference type="HAMAP-Rule" id="MF_01021"/>
    </source>
</evidence>
<dbReference type="FunFam" id="3.10.20.810:FF:000001">
    <property type="entry name" value="Histidine biosynthesis bifunctional protein HisIE"/>
    <property type="match status" value="1"/>
</dbReference>
<dbReference type="GO" id="GO:0004636">
    <property type="term" value="F:phosphoribosyl-ATP diphosphatase activity"/>
    <property type="evidence" value="ECO:0007669"/>
    <property type="project" value="UniProtKB-ARBA"/>
</dbReference>
<dbReference type="SUPFAM" id="SSF141734">
    <property type="entry name" value="HisI-like"/>
    <property type="match status" value="1"/>
</dbReference>
<comment type="pathway">
    <text evidence="2 7">Amino-acid biosynthesis; L-histidine biosynthesis; L-histidine from 5-phospho-alpha-D-ribose 1-diphosphate: step 3/9.</text>
</comment>
<evidence type="ECO:0000313" key="9">
    <source>
        <dbReference type="EMBL" id="MUN28146.1"/>
    </source>
</evidence>
<dbReference type="GO" id="GO:0000287">
    <property type="term" value="F:magnesium ion binding"/>
    <property type="evidence" value="ECO:0007669"/>
    <property type="project" value="UniProtKB-UniRule"/>
</dbReference>
<dbReference type="InterPro" id="IPR002496">
    <property type="entry name" value="PRib_AMP_CycHydrolase_dom"/>
</dbReference>
<dbReference type="Proteomes" id="UP000470772">
    <property type="component" value="Unassembled WGS sequence"/>
</dbReference>